<dbReference type="RefSeq" id="WP_022746473.1">
    <property type="nucleotide sequence ID" value="NC_022571.1"/>
</dbReference>
<reference evidence="5 6" key="1">
    <citation type="journal article" date="2013" name="Genome Announc.">
        <title>Complete Genome Sequence of the Solvent Producer Clostridium saccharobutylicum NCP262 (DSM 13864).</title>
        <authorList>
            <person name="Poehlein A."/>
            <person name="Hartwich K."/>
            <person name="Krabben P."/>
            <person name="Ehrenreich A."/>
            <person name="Liebl W."/>
            <person name="Durre P."/>
            <person name="Gottschalk G."/>
            <person name="Daniel R."/>
        </authorList>
    </citation>
    <scope>NUCLEOTIDE SEQUENCE [LARGE SCALE GENOMIC DNA]</scope>
    <source>
        <strain evidence="5">DSM 13864</strain>
    </source>
</reference>
<dbReference type="GeneID" id="55474775"/>
<dbReference type="KEGG" id="csb:CLSA_c23480"/>
<evidence type="ECO:0000256" key="4">
    <source>
        <dbReference type="SAM" id="Phobius"/>
    </source>
</evidence>
<proteinExistence type="predicted"/>
<keyword evidence="6" id="KW-1185">Reference proteome</keyword>
<dbReference type="InterPro" id="IPR019734">
    <property type="entry name" value="TPR_rpt"/>
</dbReference>
<gene>
    <name evidence="5" type="ORF">CLSA_c23480</name>
</gene>
<dbReference type="SUPFAM" id="SSF48452">
    <property type="entry name" value="TPR-like"/>
    <property type="match status" value="1"/>
</dbReference>
<feature type="transmembrane region" description="Helical" evidence="4">
    <location>
        <begin position="39"/>
        <end position="72"/>
    </location>
</feature>
<dbReference type="SMART" id="SM00028">
    <property type="entry name" value="TPR"/>
    <property type="match status" value="4"/>
</dbReference>
<dbReference type="Gene3D" id="1.25.40.10">
    <property type="entry name" value="Tetratricopeptide repeat domain"/>
    <property type="match status" value="2"/>
</dbReference>
<dbReference type="HOGENOM" id="CLU_1044710_0_0_9"/>
<dbReference type="PANTHER" id="PTHR44186">
    <property type="match status" value="1"/>
</dbReference>
<keyword evidence="1" id="KW-0677">Repeat</keyword>
<dbReference type="OrthoDB" id="1936753at2"/>
<keyword evidence="2 3" id="KW-0802">TPR repeat</keyword>
<dbReference type="eggNOG" id="ENOG5032DTI">
    <property type="taxonomic scope" value="Bacteria"/>
</dbReference>
<keyword evidence="4" id="KW-0472">Membrane</keyword>
<accession>U5MV29</accession>
<name>U5MV29_CLOSA</name>
<dbReference type="Proteomes" id="UP000017118">
    <property type="component" value="Chromosome"/>
</dbReference>
<dbReference type="PROSITE" id="PS50005">
    <property type="entry name" value="TPR"/>
    <property type="match status" value="2"/>
</dbReference>
<organism evidence="5 6">
    <name type="scientific">Clostridium saccharobutylicum DSM 13864</name>
    <dbReference type="NCBI Taxonomy" id="1345695"/>
    <lineage>
        <taxon>Bacteria</taxon>
        <taxon>Bacillati</taxon>
        <taxon>Bacillota</taxon>
        <taxon>Clostridia</taxon>
        <taxon>Eubacteriales</taxon>
        <taxon>Clostridiaceae</taxon>
        <taxon>Clostridium</taxon>
    </lineage>
</organism>
<dbReference type="InterPro" id="IPR011990">
    <property type="entry name" value="TPR-like_helical_dom_sf"/>
</dbReference>
<feature type="repeat" description="TPR" evidence="3">
    <location>
        <begin position="80"/>
        <end position="113"/>
    </location>
</feature>
<evidence type="ECO:0000256" key="3">
    <source>
        <dbReference type="PROSITE-ProRule" id="PRU00339"/>
    </source>
</evidence>
<evidence type="ECO:0000256" key="2">
    <source>
        <dbReference type="ARBA" id="ARBA00022803"/>
    </source>
</evidence>
<dbReference type="AlphaFoldDB" id="U5MV29"/>
<evidence type="ECO:0000313" key="6">
    <source>
        <dbReference type="Proteomes" id="UP000017118"/>
    </source>
</evidence>
<dbReference type="PANTHER" id="PTHR44186:SF1">
    <property type="entry name" value="BARDET-BIEDL SYNDROME 4 PROTEIN"/>
    <property type="match status" value="1"/>
</dbReference>
<sequence length="266" mass="31351">MMEEKRDKKETNKPIKRNITVYEMDLSQCAKYQDMEGSWVIWMLISGIILCSKNLYGGIFLILISVIIFILYKNCSKNVSATHYNLALEYMEKNDMIKAKEELYDSIKSNPNNKVSYVLLSSIFYKESNFKKTIENLLNSGVLEVKNSKYNYLIAACYFNMNEYSNSIKHLKLVKYEEQDPMRTIRDILLGKAYYLKGEYKQALKVFNEVKDNNKQINEHLIEFNYFLGMTYLKLNDYDKAKAILLKVYEEDKNYKEIEDLISGIK</sequence>
<dbReference type="Pfam" id="PF13181">
    <property type="entry name" value="TPR_8"/>
    <property type="match status" value="1"/>
</dbReference>
<keyword evidence="4" id="KW-0812">Transmembrane</keyword>
<dbReference type="Pfam" id="PF12895">
    <property type="entry name" value="ANAPC3"/>
    <property type="match status" value="1"/>
</dbReference>
<keyword evidence="4" id="KW-1133">Transmembrane helix</keyword>
<dbReference type="PATRIC" id="fig|1345695.10.peg.2335"/>
<feature type="repeat" description="TPR" evidence="3">
    <location>
        <begin position="222"/>
        <end position="255"/>
    </location>
</feature>
<dbReference type="EMBL" id="CP006721">
    <property type="protein sequence ID" value="AGX43322.1"/>
    <property type="molecule type" value="Genomic_DNA"/>
</dbReference>
<protein>
    <submittedName>
        <fullName evidence="5">Anaphase-promoting complex, cyclosome, subunit 3</fullName>
    </submittedName>
</protein>
<evidence type="ECO:0000256" key="1">
    <source>
        <dbReference type="ARBA" id="ARBA00022737"/>
    </source>
</evidence>
<evidence type="ECO:0000313" key="5">
    <source>
        <dbReference type="EMBL" id="AGX43322.1"/>
    </source>
</evidence>
<dbReference type="Pfam" id="PF13174">
    <property type="entry name" value="TPR_6"/>
    <property type="match status" value="1"/>
</dbReference>